<evidence type="ECO:0000256" key="7">
    <source>
        <dbReference type="RuleBase" id="RU362091"/>
    </source>
</evidence>
<comment type="similarity">
    <text evidence="2 7">Belongs to the sodium:solute symporter (SSF) (TC 2.A.21) family.</text>
</comment>
<protein>
    <submittedName>
        <fullName evidence="9">Uncharacterized protein</fullName>
    </submittedName>
</protein>
<dbReference type="InterPro" id="IPR038377">
    <property type="entry name" value="Na/Glc_symporter_sf"/>
</dbReference>
<keyword evidence="3" id="KW-0813">Transport</keyword>
<evidence type="ECO:0000313" key="9">
    <source>
        <dbReference type="EMBL" id="KAK9840695.1"/>
    </source>
</evidence>
<feature type="transmembrane region" description="Helical" evidence="8">
    <location>
        <begin position="482"/>
        <end position="503"/>
    </location>
</feature>
<keyword evidence="4 8" id="KW-0812">Transmembrane</keyword>
<feature type="non-terminal residue" evidence="9">
    <location>
        <position position="541"/>
    </location>
</feature>
<dbReference type="GO" id="GO:0005886">
    <property type="term" value="C:plasma membrane"/>
    <property type="evidence" value="ECO:0007669"/>
    <property type="project" value="TreeGrafter"/>
</dbReference>
<feature type="transmembrane region" description="Helical" evidence="8">
    <location>
        <begin position="430"/>
        <end position="448"/>
    </location>
</feature>
<feature type="transmembrane region" description="Helical" evidence="8">
    <location>
        <begin position="123"/>
        <end position="143"/>
    </location>
</feature>
<gene>
    <name evidence="9" type="ORF">WJX84_007535</name>
</gene>
<evidence type="ECO:0000256" key="2">
    <source>
        <dbReference type="ARBA" id="ARBA00006434"/>
    </source>
</evidence>
<dbReference type="CDD" id="cd11476">
    <property type="entry name" value="SLC5sbd_DUR3"/>
    <property type="match status" value="1"/>
</dbReference>
<accession>A0AAW1S4B2</accession>
<dbReference type="InterPro" id="IPR031155">
    <property type="entry name" value="DUR"/>
</dbReference>
<dbReference type="Gene3D" id="1.20.1730.10">
    <property type="entry name" value="Sodium/glucose cotransporter"/>
    <property type="match status" value="1"/>
</dbReference>
<evidence type="ECO:0000256" key="3">
    <source>
        <dbReference type="ARBA" id="ARBA00022448"/>
    </source>
</evidence>
<dbReference type="Pfam" id="PF00474">
    <property type="entry name" value="SSF"/>
    <property type="match status" value="1"/>
</dbReference>
<dbReference type="InterPro" id="IPR001734">
    <property type="entry name" value="Na/solute_symporter"/>
</dbReference>
<evidence type="ECO:0000256" key="8">
    <source>
        <dbReference type="SAM" id="Phobius"/>
    </source>
</evidence>
<evidence type="ECO:0000256" key="6">
    <source>
        <dbReference type="ARBA" id="ARBA00023136"/>
    </source>
</evidence>
<evidence type="ECO:0000313" key="10">
    <source>
        <dbReference type="Proteomes" id="UP001485043"/>
    </source>
</evidence>
<dbReference type="Proteomes" id="UP001485043">
    <property type="component" value="Unassembled WGS sequence"/>
</dbReference>
<organism evidence="9 10">
    <name type="scientific">Apatococcus fuscideae</name>
    <dbReference type="NCBI Taxonomy" id="2026836"/>
    <lineage>
        <taxon>Eukaryota</taxon>
        <taxon>Viridiplantae</taxon>
        <taxon>Chlorophyta</taxon>
        <taxon>core chlorophytes</taxon>
        <taxon>Trebouxiophyceae</taxon>
        <taxon>Chlorellales</taxon>
        <taxon>Chlorellaceae</taxon>
        <taxon>Apatococcus</taxon>
    </lineage>
</organism>
<dbReference type="GO" id="GO:0015204">
    <property type="term" value="F:urea transmembrane transporter activity"/>
    <property type="evidence" value="ECO:0007669"/>
    <property type="project" value="InterPro"/>
</dbReference>
<feature type="transmembrane region" description="Helical" evidence="8">
    <location>
        <begin position="46"/>
        <end position="68"/>
    </location>
</feature>
<feature type="transmembrane region" description="Helical" evidence="8">
    <location>
        <begin position="523"/>
        <end position="540"/>
    </location>
</feature>
<feature type="transmembrane region" description="Helical" evidence="8">
    <location>
        <begin position="285"/>
        <end position="306"/>
    </location>
</feature>
<feature type="transmembrane region" description="Helical" evidence="8">
    <location>
        <begin position="370"/>
        <end position="391"/>
    </location>
</feature>
<feature type="transmembrane region" description="Helical" evidence="8">
    <location>
        <begin position="202"/>
        <end position="222"/>
    </location>
</feature>
<keyword evidence="10" id="KW-1185">Reference proteome</keyword>
<dbReference type="PANTHER" id="PTHR46154:SF4">
    <property type="entry name" value="UREA ACTIVE TRANSPORTER"/>
    <property type="match status" value="1"/>
</dbReference>
<comment type="caution">
    <text evidence="9">The sequence shown here is derived from an EMBL/GenBank/DDBJ whole genome shotgun (WGS) entry which is preliminary data.</text>
</comment>
<reference evidence="9 10" key="1">
    <citation type="journal article" date="2024" name="Nat. Commun.">
        <title>Phylogenomics reveals the evolutionary origins of lichenization in chlorophyte algae.</title>
        <authorList>
            <person name="Puginier C."/>
            <person name="Libourel C."/>
            <person name="Otte J."/>
            <person name="Skaloud P."/>
            <person name="Haon M."/>
            <person name="Grisel S."/>
            <person name="Petersen M."/>
            <person name="Berrin J.G."/>
            <person name="Delaux P.M."/>
            <person name="Dal Grande F."/>
            <person name="Keller J."/>
        </authorList>
    </citation>
    <scope>NUCLEOTIDE SEQUENCE [LARGE SCALE GENOMIC DNA]</scope>
    <source>
        <strain evidence="9 10">SAG 2523</strain>
    </source>
</reference>
<dbReference type="PANTHER" id="PTHR46154">
    <property type="match status" value="1"/>
</dbReference>
<sequence length="541" mass="57482">MSANSANVNADGTLALAPNLFGYEQYSNAAQFFGGAVPQQVLGQGVGYGIVVGFSAVFFIIGAGLVWADKKFAGANYNNEQFNTAGRTIGPGLIAVDVVSHWTWASIILSGGTYVWFYGSGSALWFGTGSGTMTVWLFCVVAIELKHRAPKAHTFLEIIKVRWGFQCHLIFAFFGLFTNFFVSLAMMYAAVSVLSTTTGADIYALSFLIPLGVSAYAIVGGLKATFTTSYLHTILIYVGVIMFLFYVYCSKKVGLGSMDIVYDRLQTVAQAYPISGNKGGSYTTIFSIGAFEINLIYVVTAFSALFCDQSYWQSAIAASPEGAVNGYAIGSYLYLGIMYAFPIGLGLGGLCLDLPISLTEVQNDLVFSAAAYGIIGRPGVVLINCIIFMAVTSSGSGEMLAVSSLFTFDFYREYLRPQASGRELVMVSRIAVLVWACIMGAAICIFQAAGVNVYWLTIWNGIICAGAVGPVIYLLSLERCTGFAAGWCGAALGCACGVITWLVYPAVNDGTVTIETTEKNGPVLAGAGVALIVGFVVPPII</sequence>
<feature type="transmembrane region" description="Helical" evidence="8">
    <location>
        <begin position="327"/>
        <end position="350"/>
    </location>
</feature>
<feature type="transmembrane region" description="Helical" evidence="8">
    <location>
        <begin position="163"/>
        <end position="190"/>
    </location>
</feature>
<proteinExistence type="inferred from homology"/>
<dbReference type="AlphaFoldDB" id="A0AAW1S4B2"/>
<comment type="subcellular location">
    <subcellularLocation>
        <location evidence="1">Membrane</location>
        <topology evidence="1">Multi-pass membrane protein</topology>
    </subcellularLocation>
</comment>
<feature type="transmembrane region" description="Helical" evidence="8">
    <location>
        <begin position="454"/>
        <end position="475"/>
    </location>
</feature>
<evidence type="ECO:0000256" key="5">
    <source>
        <dbReference type="ARBA" id="ARBA00022989"/>
    </source>
</evidence>
<name>A0AAW1S4B2_9CHLO</name>
<dbReference type="EMBL" id="JALJOV010001805">
    <property type="protein sequence ID" value="KAK9840695.1"/>
    <property type="molecule type" value="Genomic_DNA"/>
</dbReference>
<feature type="transmembrane region" description="Helical" evidence="8">
    <location>
        <begin position="89"/>
        <end position="117"/>
    </location>
</feature>
<dbReference type="PROSITE" id="PS50283">
    <property type="entry name" value="NA_SOLUT_SYMP_3"/>
    <property type="match status" value="1"/>
</dbReference>
<keyword evidence="5 8" id="KW-1133">Transmembrane helix</keyword>
<evidence type="ECO:0000256" key="4">
    <source>
        <dbReference type="ARBA" id="ARBA00022692"/>
    </source>
</evidence>
<feature type="transmembrane region" description="Helical" evidence="8">
    <location>
        <begin position="229"/>
        <end position="248"/>
    </location>
</feature>
<keyword evidence="6 8" id="KW-0472">Membrane</keyword>
<evidence type="ECO:0000256" key="1">
    <source>
        <dbReference type="ARBA" id="ARBA00004141"/>
    </source>
</evidence>